<sequence length="933" mass="102049">MSIRHRLNIIIVTLFSALLISLCVLGMDMRRDLARTTAGASRLGQLSDVWDVIAIAALHPDEPARASGLAGTRRDSVAADTELSALRALLDGLAQANTVPDLLKRAREGMPAIADPMEAGGAVNGQVLRLSRLVTTQLPEMLWRLTELRADTHALALRDRLDLTDRMRFLVNAGQFKAAADAIDTAFPLHPQTGRKTALQQAMTDFSRASLEFRQATEALARKINVASASEPFLTLKPRPLDAAYAGLAEASVKLQSQAFARIANAIDGDISSRRWTMLGVAAVTILATLLALSLALSLSSSIVRAIAALEGRIRSIADGGDDDPRVPQMPQEEEHSELFRITRAVIDCRDRVAERVAAAAQDEKRRDLELIFEGNPLPLILHDPQTTCIVAVNSTAVEHYGYCREEFTRLCIADLRAPACAIVDGPYDGNAAIRHCKADGEMIEVLPFEREIRYDGRQIKLTTIVDITARRRAEARLAFLAHFDPLTQLANRVLLQKKLAEEIRRGGEREGYRFSLLCLDLDRFKMVNDTLGHDAGDRVLRTVADRLSALVEPGDTVARLGGDEFTLLICGPNGPQRADGLAEMVCGILSEPCTIDGARLALGGSVGVSHYPEHGRCGDDLMKHADLAQHQAKTEGRGRVCVFEPSMDEALRQRQTLETDLREALELHRLELHYQPLIDMKTNIVSGFEALVRWNDPVRGQVPPGKFIPIAEEVGLIEEIGTWVLNEACREVAGWPNGVKVAVNVSSYQIRSGNMVRRVREALDASGLAPHRLELEITESVLLIDSAATIRTLHEIRDLGVRIAMDDFGTGYSSLSYLRAFPFDKVKIDQSFVADLGNTAEANAIIRAIAGLSSELGMTTTAEGIETEDQLRYIRAHGCTQAQGFLTGRPVPAKEARIYAAGEVETLHAVLEHMREAEGESDAPEKRAVLSG</sequence>
<dbReference type="InterPro" id="IPR000160">
    <property type="entry name" value="GGDEF_dom"/>
</dbReference>
<dbReference type="InterPro" id="IPR035919">
    <property type="entry name" value="EAL_sf"/>
</dbReference>
<comment type="caution">
    <text evidence="4">The sequence shown here is derived from an EMBL/GenBank/DDBJ whole genome shotgun (WGS) entry which is preliminary data.</text>
</comment>
<feature type="domain" description="EAL" evidence="2">
    <location>
        <begin position="655"/>
        <end position="905"/>
    </location>
</feature>
<keyword evidence="1" id="KW-0812">Transmembrane</keyword>
<evidence type="ECO:0000313" key="4">
    <source>
        <dbReference type="EMBL" id="PTW62390.1"/>
    </source>
</evidence>
<dbReference type="Gene3D" id="6.10.340.10">
    <property type="match status" value="1"/>
</dbReference>
<organism evidence="4 5">
    <name type="scientific">Breoghania corrubedonensis</name>
    <dbReference type="NCBI Taxonomy" id="665038"/>
    <lineage>
        <taxon>Bacteria</taxon>
        <taxon>Pseudomonadati</taxon>
        <taxon>Pseudomonadota</taxon>
        <taxon>Alphaproteobacteria</taxon>
        <taxon>Hyphomicrobiales</taxon>
        <taxon>Stappiaceae</taxon>
        <taxon>Breoghania</taxon>
    </lineage>
</organism>
<dbReference type="InterPro" id="IPR043128">
    <property type="entry name" value="Rev_trsase/Diguanyl_cyclase"/>
</dbReference>
<keyword evidence="1" id="KW-0472">Membrane</keyword>
<dbReference type="RefSeq" id="WP_107987966.1">
    <property type="nucleotide sequence ID" value="NZ_QAYG01000001.1"/>
</dbReference>
<dbReference type="CDD" id="cd01948">
    <property type="entry name" value="EAL"/>
    <property type="match status" value="1"/>
</dbReference>
<dbReference type="InterPro" id="IPR052155">
    <property type="entry name" value="Biofilm_reg_signaling"/>
</dbReference>
<dbReference type="Pfam" id="PF00563">
    <property type="entry name" value="EAL"/>
    <property type="match status" value="1"/>
</dbReference>
<evidence type="ECO:0000256" key="1">
    <source>
        <dbReference type="SAM" id="Phobius"/>
    </source>
</evidence>
<dbReference type="EMBL" id="QAYG01000001">
    <property type="protein sequence ID" value="PTW62390.1"/>
    <property type="molecule type" value="Genomic_DNA"/>
</dbReference>
<keyword evidence="5" id="KW-1185">Reference proteome</keyword>
<dbReference type="PANTHER" id="PTHR44757:SF2">
    <property type="entry name" value="BIOFILM ARCHITECTURE MAINTENANCE PROTEIN MBAA"/>
    <property type="match status" value="1"/>
</dbReference>
<name>A0A2T5VF76_9HYPH</name>
<dbReference type="SUPFAM" id="SSF55785">
    <property type="entry name" value="PYP-like sensor domain (PAS domain)"/>
    <property type="match status" value="1"/>
</dbReference>
<dbReference type="SMART" id="SM00052">
    <property type="entry name" value="EAL"/>
    <property type="match status" value="1"/>
</dbReference>
<proteinExistence type="predicted"/>
<evidence type="ECO:0000259" key="3">
    <source>
        <dbReference type="PROSITE" id="PS50887"/>
    </source>
</evidence>
<dbReference type="Gene3D" id="3.30.70.270">
    <property type="match status" value="1"/>
</dbReference>
<dbReference type="PROSITE" id="PS50883">
    <property type="entry name" value="EAL"/>
    <property type="match status" value="1"/>
</dbReference>
<protein>
    <submittedName>
        <fullName evidence="4">Diguanylate cyclase (GGDEF)-like protein</fullName>
    </submittedName>
</protein>
<dbReference type="InterPro" id="IPR035965">
    <property type="entry name" value="PAS-like_dom_sf"/>
</dbReference>
<dbReference type="AlphaFoldDB" id="A0A2T5VF76"/>
<dbReference type="CDD" id="cd01949">
    <property type="entry name" value="GGDEF"/>
    <property type="match status" value="1"/>
</dbReference>
<accession>A0A2T5VF76</accession>
<gene>
    <name evidence="4" type="ORF">C8N35_101432</name>
</gene>
<dbReference type="NCBIfam" id="TIGR00254">
    <property type="entry name" value="GGDEF"/>
    <property type="match status" value="1"/>
</dbReference>
<dbReference type="InterPro" id="IPR001633">
    <property type="entry name" value="EAL_dom"/>
</dbReference>
<reference evidence="4 5" key="1">
    <citation type="submission" date="2018-04" db="EMBL/GenBank/DDBJ databases">
        <title>Genomic Encyclopedia of Archaeal and Bacterial Type Strains, Phase II (KMG-II): from individual species to whole genera.</title>
        <authorList>
            <person name="Goeker M."/>
        </authorList>
    </citation>
    <scope>NUCLEOTIDE SEQUENCE [LARGE SCALE GENOMIC DNA]</scope>
    <source>
        <strain evidence="4 5">DSM 23382</strain>
    </source>
</reference>
<dbReference type="InterPro" id="IPR029787">
    <property type="entry name" value="Nucleotide_cyclase"/>
</dbReference>
<dbReference type="OrthoDB" id="9814202at2"/>
<dbReference type="Gene3D" id="3.20.20.450">
    <property type="entry name" value="EAL domain"/>
    <property type="match status" value="1"/>
</dbReference>
<dbReference type="PROSITE" id="PS50887">
    <property type="entry name" value="GGDEF"/>
    <property type="match status" value="1"/>
</dbReference>
<dbReference type="SUPFAM" id="SSF141868">
    <property type="entry name" value="EAL domain-like"/>
    <property type="match status" value="1"/>
</dbReference>
<feature type="transmembrane region" description="Helical" evidence="1">
    <location>
        <begin position="6"/>
        <end position="25"/>
    </location>
</feature>
<evidence type="ECO:0000259" key="2">
    <source>
        <dbReference type="PROSITE" id="PS50883"/>
    </source>
</evidence>
<dbReference type="PANTHER" id="PTHR44757">
    <property type="entry name" value="DIGUANYLATE CYCLASE DGCP"/>
    <property type="match status" value="1"/>
</dbReference>
<dbReference type="Gene3D" id="3.30.450.20">
    <property type="entry name" value="PAS domain"/>
    <property type="match status" value="1"/>
</dbReference>
<dbReference type="SMART" id="SM00267">
    <property type="entry name" value="GGDEF"/>
    <property type="match status" value="1"/>
</dbReference>
<dbReference type="Pfam" id="PF00990">
    <property type="entry name" value="GGDEF"/>
    <property type="match status" value="1"/>
</dbReference>
<keyword evidence="1" id="KW-1133">Transmembrane helix</keyword>
<dbReference type="SUPFAM" id="SSF55073">
    <property type="entry name" value="Nucleotide cyclase"/>
    <property type="match status" value="1"/>
</dbReference>
<feature type="domain" description="GGDEF" evidence="3">
    <location>
        <begin position="513"/>
        <end position="646"/>
    </location>
</feature>
<dbReference type="Proteomes" id="UP000244081">
    <property type="component" value="Unassembled WGS sequence"/>
</dbReference>
<evidence type="ECO:0000313" key="5">
    <source>
        <dbReference type="Proteomes" id="UP000244081"/>
    </source>
</evidence>